<proteinExistence type="predicted"/>
<dbReference type="AlphaFoldDB" id="A0A0C3FJB6"/>
<keyword evidence="4" id="KW-1185">Reference proteome</keyword>
<reference evidence="3 4" key="1">
    <citation type="submission" date="2014-04" db="EMBL/GenBank/DDBJ databases">
        <authorList>
            <consortium name="DOE Joint Genome Institute"/>
            <person name="Kuo A."/>
            <person name="Tarkka M."/>
            <person name="Buscot F."/>
            <person name="Kohler A."/>
            <person name="Nagy L.G."/>
            <person name="Floudas D."/>
            <person name="Copeland A."/>
            <person name="Barry K.W."/>
            <person name="Cichocki N."/>
            <person name="Veneault-Fourrey C."/>
            <person name="LaButti K."/>
            <person name="Lindquist E.A."/>
            <person name="Lipzen A."/>
            <person name="Lundell T."/>
            <person name="Morin E."/>
            <person name="Murat C."/>
            <person name="Sun H."/>
            <person name="Tunlid A."/>
            <person name="Henrissat B."/>
            <person name="Grigoriev I.V."/>
            <person name="Hibbett D.S."/>
            <person name="Martin F."/>
            <person name="Nordberg H.P."/>
            <person name="Cantor M.N."/>
            <person name="Hua S.X."/>
        </authorList>
    </citation>
    <scope>NUCLEOTIDE SEQUENCE [LARGE SCALE GENOMIC DNA]</scope>
    <source>
        <strain evidence="3 4">F 1598</strain>
    </source>
</reference>
<keyword evidence="1" id="KW-0175">Coiled coil</keyword>
<evidence type="ECO:0000313" key="3">
    <source>
        <dbReference type="EMBL" id="KIM79879.1"/>
    </source>
</evidence>
<evidence type="ECO:0000259" key="2">
    <source>
        <dbReference type="PROSITE" id="PS51184"/>
    </source>
</evidence>
<dbReference type="Gene3D" id="2.60.120.650">
    <property type="entry name" value="Cupin"/>
    <property type="match status" value="1"/>
</dbReference>
<dbReference type="HOGENOM" id="CLU_047441_0_0_1"/>
<sequence>MALSMSTGPIGTNSFIKVKNETMSYHTYNIQSTADLENTVGNVGDLYRDSLGRVWVKGENNWHPYLPVFLVFISRAKIPRWVVKSTIRGRKFEAKETHQAQKRLREEDEEEEDELEVEIIGIRKQSQLASVMSGSNETGSIGDPLPLPAVEGRTDNTWIGDLRTDWNSAPLHYLPRFRDGSMILDALAPTMEHIVADLILAKHEDLNIINQEIGHRTQSHKEQVLVSMWTAAYASSENSNIKLFTIPDIPFHPDSSGKCGIGLVKRFLKLAVTDTDTANDSWSLSFWPPGAITDLHWDYHGGSQIILGISTKKLWLFWHPTEKNLAWWSKHNLHPTSSSTTLETIHNLKGLTFLYQQGQQAFFMPPYHIHAVLTFEVSTHSGTLVWDYNTWKDTARRVTEWEVAWAQDYFENGHSCTDGVWDKLHKKLNKKKCVSKDDLVKFGDWVKIYLKKVEQNLVSMES</sequence>
<organism evidence="3 4">
    <name type="scientific">Piloderma croceum (strain F 1598)</name>
    <dbReference type="NCBI Taxonomy" id="765440"/>
    <lineage>
        <taxon>Eukaryota</taxon>
        <taxon>Fungi</taxon>
        <taxon>Dikarya</taxon>
        <taxon>Basidiomycota</taxon>
        <taxon>Agaricomycotina</taxon>
        <taxon>Agaricomycetes</taxon>
        <taxon>Agaricomycetidae</taxon>
        <taxon>Atheliales</taxon>
        <taxon>Atheliaceae</taxon>
        <taxon>Piloderma</taxon>
    </lineage>
</organism>
<gene>
    <name evidence="3" type="ORF">PILCRDRAFT_823068</name>
</gene>
<feature type="domain" description="JmjC" evidence="2">
    <location>
        <begin position="259"/>
        <end position="403"/>
    </location>
</feature>
<dbReference type="STRING" id="765440.A0A0C3FJB6"/>
<evidence type="ECO:0000313" key="4">
    <source>
        <dbReference type="Proteomes" id="UP000054166"/>
    </source>
</evidence>
<accession>A0A0C3FJB6</accession>
<protein>
    <recommendedName>
        <fullName evidence="2">JmjC domain-containing protein</fullName>
    </recommendedName>
</protein>
<dbReference type="Proteomes" id="UP000054166">
    <property type="component" value="Unassembled WGS sequence"/>
</dbReference>
<dbReference type="PROSITE" id="PS51184">
    <property type="entry name" value="JMJC"/>
    <property type="match status" value="1"/>
</dbReference>
<feature type="coiled-coil region" evidence="1">
    <location>
        <begin position="94"/>
        <end position="125"/>
    </location>
</feature>
<dbReference type="InterPro" id="IPR003347">
    <property type="entry name" value="JmjC_dom"/>
</dbReference>
<evidence type="ECO:0000256" key="1">
    <source>
        <dbReference type="SAM" id="Coils"/>
    </source>
</evidence>
<dbReference type="OrthoDB" id="3065857at2759"/>
<dbReference type="InParanoid" id="A0A0C3FJB6"/>
<dbReference type="SUPFAM" id="SSF51197">
    <property type="entry name" value="Clavaminate synthase-like"/>
    <property type="match status" value="1"/>
</dbReference>
<reference evidence="4" key="2">
    <citation type="submission" date="2015-01" db="EMBL/GenBank/DDBJ databases">
        <title>Evolutionary Origins and Diversification of the Mycorrhizal Mutualists.</title>
        <authorList>
            <consortium name="DOE Joint Genome Institute"/>
            <consortium name="Mycorrhizal Genomics Consortium"/>
            <person name="Kohler A."/>
            <person name="Kuo A."/>
            <person name="Nagy L.G."/>
            <person name="Floudas D."/>
            <person name="Copeland A."/>
            <person name="Barry K.W."/>
            <person name="Cichocki N."/>
            <person name="Veneault-Fourrey C."/>
            <person name="LaButti K."/>
            <person name="Lindquist E.A."/>
            <person name="Lipzen A."/>
            <person name="Lundell T."/>
            <person name="Morin E."/>
            <person name="Murat C."/>
            <person name="Riley R."/>
            <person name="Ohm R."/>
            <person name="Sun H."/>
            <person name="Tunlid A."/>
            <person name="Henrissat B."/>
            <person name="Grigoriev I.V."/>
            <person name="Hibbett D.S."/>
            <person name="Martin F."/>
        </authorList>
    </citation>
    <scope>NUCLEOTIDE SEQUENCE [LARGE SCALE GENOMIC DNA]</scope>
    <source>
        <strain evidence="4">F 1598</strain>
    </source>
</reference>
<name>A0A0C3FJB6_PILCF</name>
<dbReference type="EMBL" id="KN833007">
    <property type="protein sequence ID" value="KIM79879.1"/>
    <property type="molecule type" value="Genomic_DNA"/>
</dbReference>